<gene>
    <name evidence="2" type="ORF">OUZ56_007686</name>
</gene>
<keyword evidence="1" id="KW-1133">Transmembrane helix</keyword>
<dbReference type="EMBL" id="JAOYFB010000037">
    <property type="protein sequence ID" value="KAK4022207.1"/>
    <property type="molecule type" value="Genomic_DNA"/>
</dbReference>
<keyword evidence="3" id="KW-1185">Reference proteome</keyword>
<dbReference type="Proteomes" id="UP001234178">
    <property type="component" value="Unassembled WGS sequence"/>
</dbReference>
<evidence type="ECO:0008006" key="4">
    <source>
        <dbReference type="Google" id="ProtNLM"/>
    </source>
</evidence>
<protein>
    <recommendedName>
        <fullName evidence="4">T. brucei spp.-specific protein</fullName>
    </recommendedName>
</protein>
<feature type="transmembrane region" description="Helical" evidence="1">
    <location>
        <begin position="20"/>
        <end position="41"/>
    </location>
</feature>
<accession>A0ABR0AAQ3</accession>
<evidence type="ECO:0000256" key="1">
    <source>
        <dbReference type="SAM" id="Phobius"/>
    </source>
</evidence>
<evidence type="ECO:0000313" key="3">
    <source>
        <dbReference type="Proteomes" id="UP001234178"/>
    </source>
</evidence>
<keyword evidence="1" id="KW-0472">Membrane</keyword>
<proteinExistence type="predicted"/>
<comment type="caution">
    <text evidence="2">The sequence shown here is derived from an EMBL/GenBank/DDBJ whole genome shotgun (WGS) entry which is preliminary data.</text>
</comment>
<keyword evidence="1" id="KW-0812">Transmembrane</keyword>
<evidence type="ECO:0000313" key="2">
    <source>
        <dbReference type="EMBL" id="KAK4022207.1"/>
    </source>
</evidence>
<reference evidence="2 3" key="1">
    <citation type="journal article" date="2023" name="Nucleic Acids Res.">
        <title>The hologenome of Daphnia magna reveals possible DNA methylation and microbiome-mediated evolution of the host genome.</title>
        <authorList>
            <person name="Chaturvedi A."/>
            <person name="Li X."/>
            <person name="Dhandapani V."/>
            <person name="Marshall H."/>
            <person name="Kissane S."/>
            <person name="Cuenca-Cambronero M."/>
            <person name="Asole G."/>
            <person name="Calvet F."/>
            <person name="Ruiz-Romero M."/>
            <person name="Marangio P."/>
            <person name="Guigo R."/>
            <person name="Rago D."/>
            <person name="Mirbahai L."/>
            <person name="Eastwood N."/>
            <person name="Colbourne J.K."/>
            <person name="Zhou J."/>
            <person name="Mallon E."/>
            <person name="Orsini L."/>
        </authorList>
    </citation>
    <scope>NUCLEOTIDE SEQUENCE [LARGE SCALE GENOMIC DNA]</scope>
    <source>
        <strain evidence="2">LRV0_1</strain>
    </source>
</reference>
<sequence>MEIIFCFHVPPFSRSEISVLFFVSDSFQVVFVAVVFPFLFFKILCCIPPSENNWRRCRLLYREFVMPPNAHSFTVPSALTFSSPTVLFITHPAKRKLLFHFPPLSFLLKFHSSEMTLNFVFYMPPISKKEKTMSYFSARQTRTTSPNAISSYPRVRYFLTHTHEKRKSFYSEVETFWFFLFANVKQHLTFPLRGIPWKYCTVFVIIRGHFPVCFFWRTCSSSSSSSQK</sequence>
<name>A0ABR0AAQ3_9CRUS</name>
<organism evidence="2 3">
    <name type="scientific">Daphnia magna</name>
    <dbReference type="NCBI Taxonomy" id="35525"/>
    <lineage>
        <taxon>Eukaryota</taxon>
        <taxon>Metazoa</taxon>
        <taxon>Ecdysozoa</taxon>
        <taxon>Arthropoda</taxon>
        <taxon>Crustacea</taxon>
        <taxon>Branchiopoda</taxon>
        <taxon>Diplostraca</taxon>
        <taxon>Cladocera</taxon>
        <taxon>Anomopoda</taxon>
        <taxon>Daphniidae</taxon>
        <taxon>Daphnia</taxon>
    </lineage>
</organism>